<accession>A0A8B7NMP1</accession>
<dbReference type="Proteomes" id="UP000694843">
    <property type="component" value="Unplaced"/>
</dbReference>
<dbReference type="PANTHER" id="PTHR11008">
    <property type="entry name" value="PROTEIN TAKEOUT-LIKE PROTEIN"/>
    <property type="match status" value="1"/>
</dbReference>
<evidence type="ECO:0000256" key="3">
    <source>
        <dbReference type="SAM" id="SignalP"/>
    </source>
</evidence>
<dbReference type="Pfam" id="PF06585">
    <property type="entry name" value="JHBP"/>
    <property type="match status" value="1"/>
</dbReference>
<dbReference type="SMART" id="SM00700">
    <property type="entry name" value="JHBP"/>
    <property type="match status" value="1"/>
</dbReference>
<evidence type="ECO:0000313" key="4">
    <source>
        <dbReference type="Proteomes" id="UP000694843"/>
    </source>
</evidence>
<dbReference type="GeneID" id="108671853"/>
<sequence>MRALNALVVVLLSVHLVSAQQFVTLVKQCHEQFLDRFNECLISAVKRVQPTLVKGNPELNVPSLDPLRLGDFSFVQTEGPVTVNAFYSDTLVYGVPKFDIKYLDLNVQNGSMHFGITLPSMTVRGKYKIGGRVFELPIEGEGDRGTLYTGISVEGIGEVRPHAGFLRIGNIKLDFDFKTMVTKMENLFPNNRVMGDTVHHFLNNNYQTVADEVRPEVSRQLGNFFVEFFNRILTKVPAAVPRGASINTNDKHRKKTLQDLALRRISSASRN</sequence>
<dbReference type="KEGG" id="hazt:108671853"/>
<proteinExistence type="inferred from homology"/>
<protein>
    <submittedName>
        <fullName evidence="5">Protein takeout</fullName>
    </submittedName>
</protein>
<name>A0A8B7NMP1_HYAAZ</name>
<dbReference type="PANTHER" id="PTHR11008:SF41">
    <property type="entry name" value="RE70318P"/>
    <property type="match status" value="1"/>
</dbReference>
<dbReference type="FunFam" id="3.15.10.30:FF:000001">
    <property type="entry name" value="Takeout-like protein 1"/>
    <property type="match status" value="1"/>
</dbReference>
<dbReference type="AlphaFoldDB" id="A0A8B7NMP1"/>
<dbReference type="InterPro" id="IPR038606">
    <property type="entry name" value="To_sf"/>
</dbReference>
<dbReference type="OrthoDB" id="8185598at2759"/>
<dbReference type="GO" id="GO:0007623">
    <property type="term" value="P:circadian rhythm"/>
    <property type="evidence" value="ECO:0007669"/>
    <property type="project" value="UniProtKB-ARBA"/>
</dbReference>
<feature type="signal peptide" evidence="3">
    <location>
        <begin position="1"/>
        <end position="19"/>
    </location>
</feature>
<reference evidence="5" key="1">
    <citation type="submission" date="2025-08" db="UniProtKB">
        <authorList>
            <consortium name="RefSeq"/>
        </authorList>
    </citation>
    <scope>IDENTIFICATION</scope>
    <source>
        <tissue evidence="5">Whole organism</tissue>
    </source>
</reference>
<evidence type="ECO:0000256" key="1">
    <source>
        <dbReference type="ARBA" id="ARBA00022729"/>
    </source>
</evidence>
<keyword evidence="1 3" id="KW-0732">Signal</keyword>
<feature type="chain" id="PRO_5034805185" evidence="3">
    <location>
        <begin position="20"/>
        <end position="271"/>
    </location>
</feature>
<evidence type="ECO:0000313" key="5">
    <source>
        <dbReference type="RefSeq" id="XP_018014937.1"/>
    </source>
</evidence>
<dbReference type="RefSeq" id="XP_018014937.1">
    <property type="nucleotide sequence ID" value="XM_018159448.2"/>
</dbReference>
<comment type="similarity">
    <text evidence="2">Belongs to the TO family.</text>
</comment>
<dbReference type="OMA" id="NITMQTE"/>
<gene>
    <name evidence="5" type="primary">LOC108671853</name>
</gene>
<organism evidence="4 5">
    <name type="scientific">Hyalella azteca</name>
    <name type="common">Amphipod</name>
    <dbReference type="NCBI Taxonomy" id="294128"/>
    <lineage>
        <taxon>Eukaryota</taxon>
        <taxon>Metazoa</taxon>
        <taxon>Ecdysozoa</taxon>
        <taxon>Arthropoda</taxon>
        <taxon>Crustacea</taxon>
        <taxon>Multicrustacea</taxon>
        <taxon>Malacostraca</taxon>
        <taxon>Eumalacostraca</taxon>
        <taxon>Peracarida</taxon>
        <taxon>Amphipoda</taxon>
        <taxon>Senticaudata</taxon>
        <taxon>Talitrida</taxon>
        <taxon>Talitroidea</taxon>
        <taxon>Hyalellidae</taxon>
        <taxon>Hyalella</taxon>
    </lineage>
</organism>
<evidence type="ECO:0000256" key="2">
    <source>
        <dbReference type="ARBA" id="ARBA00060902"/>
    </source>
</evidence>
<keyword evidence="4" id="KW-1185">Reference proteome</keyword>
<dbReference type="InterPro" id="IPR010562">
    <property type="entry name" value="Haemolymph_juvenile_hormone-bd"/>
</dbReference>
<dbReference type="Gene3D" id="3.15.10.30">
    <property type="entry name" value="Haemolymph juvenile hormone binding protein"/>
    <property type="match status" value="1"/>
</dbReference>